<keyword evidence="4" id="KW-1185">Reference proteome</keyword>
<dbReference type="Pfam" id="PF23221">
    <property type="entry name" value="HEAT_MROH2B_1st"/>
    <property type="match status" value="1"/>
</dbReference>
<sequence length="359" mass="40816">MCIGQRTELFLVVCFCSVQERTQRKELEEEMAEAATESHEDPSEETEDLGPLEPEDSGTFQQVTNILNIMESESTKTDAAGAGFDMRKRLASVIIPEKATTEPSVVMNALICCLQVPEISTQRKVNIYNILQEFTQQEEERSVQRLVAIASREMRGMLEMEGYVRAEVASDTLVALSRNHFSLVMYELQHHLKPLNLTEESVIVTLAKLANGNVFEFMPHMGITLATVFTMLRIASEAKMRQVTCAMETFCETVQFYLRHLEDSVYPVMTEDQFALKLFPVYRYFVTVWLRNNTPEVKLGVIKSLKPMLNLLLPSDALRDQAYHSIPLLLARYQGSLEALFITQVRGLGWGLRDTGPWM</sequence>
<dbReference type="PANTHER" id="PTHR23120:SF14">
    <property type="entry name" value="MAESTRO HEAT-LIKE REPEAT-CONTAINING PROTEIN FAMILY MEMBER 2A"/>
    <property type="match status" value="1"/>
</dbReference>
<proteinExistence type="predicted"/>
<name>A0ABN8XT61_RANTA</name>
<evidence type="ECO:0000313" key="3">
    <source>
        <dbReference type="EMBL" id="CAI9152590.1"/>
    </source>
</evidence>
<dbReference type="Proteomes" id="UP001176941">
    <property type="component" value="Chromosome 1"/>
</dbReference>
<dbReference type="EMBL" id="OX459937">
    <property type="protein sequence ID" value="CAI9152590.1"/>
    <property type="molecule type" value="Genomic_DNA"/>
</dbReference>
<feature type="domain" description="MROH2B-like N-terminal HEAT-repeats" evidence="2">
    <location>
        <begin position="98"/>
        <end position="309"/>
    </location>
</feature>
<evidence type="ECO:0000259" key="2">
    <source>
        <dbReference type="Pfam" id="PF23221"/>
    </source>
</evidence>
<accession>A0ABN8XT61</accession>
<reference evidence="3" key="1">
    <citation type="submission" date="2023-04" db="EMBL/GenBank/DDBJ databases">
        <authorList>
            <consortium name="ELIXIR-Norway"/>
        </authorList>
    </citation>
    <scope>NUCLEOTIDE SEQUENCE [LARGE SCALE GENOMIC DNA]</scope>
</reference>
<organism evidence="3 4">
    <name type="scientific">Rangifer tarandus platyrhynchus</name>
    <name type="common">Svalbard reindeer</name>
    <dbReference type="NCBI Taxonomy" id="3082113"/>
    <lineage>
        <taxon>Eukaryota</taxon>
        <taxon>Metazoa</taxon>
        <taxon>Chordata</taxon>
        <taxon>Craniata</taxon>
        <taxon>Vertebrata</taxon>
        <taxon>Euteleostomi</taxon>
        <taxon>Mammalia</taxon>
        <taxon>Eutheria</taxon>
        <taxon>Laurasiatheria</taxon>
        <taxon>Artiodactyla</taxon>
        <taxon>Ruminantia</taxon>
        <taxon>Pecora</taxon>
        <taxon>Cervidae</taxon>
        <taxon>Odocoileinae</taxon>
        <taxon>Rangifer</taxon>
    </lineage>
</organism>
<dbReference type="InterPro" id="IPR056282">
    <property type="entry name" value="MROH2B-like_N_HEAT"/>
</dbReference>
<protein>
    <recommendedName>
        <fullName evidence="2">MROH2B-like N-terminal HEAT-repeats domain-containing protein</fullName>
    </recommendedName>
</protein>
<feature type="region of interest" description="Disordered" evidence="1">
    <location>
        <begin position="27"/>
        <end position="57"/>
    </location>
</feature>
<feature type="compositionally biased region" description="Acidic residues" evidence="1">
    <location>
        <begin position="42"/>
        <end position="56"/>
    </location>
</feature>
<evidence type="ECO:0000256" key="1">
    <source>
        <dbReference type="SAM" id="MobiDB-lite"/>
    </source>
</evidence>
<evidence type="ECO:0000313" key="4">
    <source>
        <dbReference type="Proteomes" id="UP001176941"/>
    </source>
</evidence>
<dbReference type="InterPro" id="IPR045206">
    <property type="entry name" value="Maestro_heat-like_prot"/>
</dbReference>
<dbReference type="PANTHER" id="PTHR23120">
    <property type="entry name" value="MAESTRO-RELATED HEAT DOMAIN-CONTAINING"/>
    <property type="match status" value="1"/>
</dbReference>
<gene>
    <name evidence="3" type="ORF">MRATA1EN1_LOCUS1552</name>
</gene>